<organism evidence="4 5">
    <name type="scientific">Daphnia galeata</name>
    <dbReference type="NCBI Taxonomy" id="27404"/>
    <lineage>
        <taxon>Eukaryota</taxon>
        <taxon>Metazoa</taxon>
        <taxon>Ecdysozoa</taxon>
        <taxon>Arthropoda</taxon>
        <taxon>Crustacea</taxon>
        <taxon>Branchiopoda</taxon>
        <taxon>Diplostraca</taxon>
        <taxon>Cladocera</taxon>
        <taxon>Anomopoda</taxon>
        <taxon>Daphniidae</taxon>
        <taxon>Daphnia</taxon>
    </lineage>
</organism>
<keyword evidence="2" id="KW-1133">Transmembrane helix</keyword>
<name>A0A8J2R7E3_9CRUS</name>
<evidence type="ECO:0000256" key="2">
    <source>
        <dbReference type="SAM" id="Phobius"/>
    </source>
</evidence>
<dbReference type="EMBL" id="CAKKLH010000002">
    <property type="protein sequence ID" value="CAH0098379.1"/>
    <property type="molecule type" value="Genomic_DNA"/>
</dbReference>
<feature type="region of interest" description="Disordered" evidence="1">
    <location>
        <begin position="214"/>
        <end position="253"/>
    </location>
</feature>
<evidence type="ECO:0000256" key="1">
    <source>
        <dbReference type="SAM" id="MobiDB-lite"/>
    </source>
</evidence>
<feature type="region of interest" description="Disordered" evidence="1">
    <location>
        <begin position="409"/>
        <end position="433"/>
    </location>
</feature>
<protein>
    <recommendedName>
        <fullName evidence="6">Cuticular protein</fullName>
    </recommendedName>
</protein>
<comment type="caution">
    <text evidence="4">The sequence shown here is derived from an EMBL/GenBank/DDBJ whole genome shotgun (WGS) entry which is preliminary data.</text>
</comment>
<keyword evidence="2" id="KW-0812">Transmembrane</keyword>
<keyword evidence="5" id="KW-1185">Reference proteome</keyword>
<feature type="signal peptide" evidence="3">
    <location>
        <begin position="1"/>
        <end position="23"/>
    </location>
</feature>
<proteinExistence type="predicted"/>
<feature type="region of interest" description="Disordered" evidence="1">
    <location>
        <begin position="487"/>
        <end position="531"/>
    </location>
</feature>
<dbReference type="AlphaFoldDB" id="A0A8J2R7E3"/>
<feature type="chain" id="PRO_5035185384" description="Cuticular protein" evidence="3">
    <location>
        <begin position="24"/>
        <end position="531"/>
    </location>
</feature>
<dbReference type="Proteomes" id="UP000789390">
    <property type="component" value="Unassembled WGS sequence"/>
</dbReference>
<evidence type="ECO:0000313" key="4">
    <source>
        <dbReference type="EMBL" id="CAH0098379.1"/>
    </source>
</evidence>
<evidence type="ECO:0008006" key="6">
    <source>
        <dbReference type="Google" id="ProtNLM"/>
    </source>
</evidence>
<gene>
    <name evidence="4" type="ORF">DGAL_LOCUS431</name>
</gene>
<dbReference type="OrthoDB" id="6372589at2759"/>
<reference evidence="4" key="1">
    <citation type="submission" date="2021-11" db="EMBL/GenBank/DDBJ databases">
        <authorList>
            <person name="Schell T."/>
        </authorList>
    </citation>
    <scope>NUCLEOTIDE SEQUENCE</scope>
    <source>
        <strain evidence="4">M5</strain>
    </source>
</reference>
<accession>A0A8J2R7E3</accession>
<feature type="transmembrane region" description="Helical" evidence="2">
    <location>
        <begin position="378"/>
        <end position="398"/>
    </location>
</feature>
<feature type="compositionally biased region" description="Basic and acidic residues" evidence="1">
    <location>
        <begin position="239"/>
        <end position="253"/>
    </location>
</feature>
<evidence type="ECO:0000256" key="3">
    <source>
        <dbReference type="SAM" id="SignalP"/>
    </source>
</evidence>
<keyword evidence="2" id="KW-0472">Membrane</keyword>
<keyword evidence="3" id="KW-0732">Signal</keyword>
<sequence length="531" mass="59078">MESYPLMLLSMLVICSLILNHETISVCGRRDDSKVWSNPFEKLVSGRSKFRKSDAKPKKDFELMVAFHPDDLKHVGHPITTQLRWEDRSSTFSRHKPIKYVDPPLKLTTARPKLPAATKKTTFKTPEAVNEIHVQIDDVADLTDILGNSQHYQDIVFSIDQQPDIKLDGNARSKEKPPKPFWGPPIVTPSTAKPTYYARPTTRIVPFKTIEESSVYHQPNTRDHSTLDPNIGDNNKQNHPNEKSTTPDHFREHPIHLQSGPPYQQENDPFDQSFWHRVPVTEPTTFFSNPISPQSYFHQKHLEAGIVNKDPHYSGILETPVPAVILKEIDSSALSSYPAPYYPASSPDHHVVYHHPAPAHNNYYHPPSGFTQVDFSPIFLAIVPIALFLGAAAAFALATATSSSSAAAAVAQQQQQQEESSNNNAANNNNANNNNNAILAALLEVIQNKHDDHDDKHKIILITTTAATMVAAKDAISPVERFANQSVSIPPDRPISEEDELANGFDQPGGGTVIEPPILEEDEPEILTYDA</sequence>
<evidence type="ECO:0000313" key="5">
    <source>
        <dbReference type="Proteomes" id="UP000789390"/>
    </source>
</evidence>